<sequence>NYITHLKIDILAPSSSSITSYNNYLVYVLQHIQPLLNSTTIVAYGDWKFSSCSKGHVSGPIKVLYKELRRRLGEEFDL</sequence>
<gene>
    <name evidence="1" type="ORF">RPERSI_LOCUS32515</name>
</gene>
<proteinExistence type="predicted"/>
<feature type="non-terminal residue" evidence="1">
    <location>
        <position position="1"/>
    </location>
</feature>
<protein>
    <submittedName>
        <fullName evidence="1">17132_t:CDS:1</fullName>
    </submittedName>
</protein>
<organism evidence="1 2">
    <name type="scientific">Racocetra persica</name>
    <dbReference type="NCBI Taxonomy" id="160502"/>
    <lineage>
        <taxon>Eukaryota</taxon>
        <taxon>Fungi</taxon>
        <taxon>Fungi incertae sedis</taxon>
        <taxon>Mucoromycota</taxon>
        <taxon>Glomeromycotina</taxon>
        <taxon>Glomeromycetes</taxon>
        <taxon>Diversisporales</taxon>
        <taxon>Gigasporaceae</taxon>
        <taxon>Racocetra</taxon>
    </lineage>
</organism>
<evidence type="ECO:0000313" key="2">
    <source>
        <dbReference type="Proteomes" id="UP000789920"/>
    </source>
</evidence>
<accession>A0ACA9SMN5</accession>
<comment type="caution">
    <text evidence="1">The sequence shown here is derived from an EMBL/GenBank/DDBJ whole genome shotgun (WGS) entry which is preliminary data.</text>
</comment>
<keyword evidence="2" id="KW-1185">Reference proteome</keyword>
<dbReference type="EMBL" id="CAJVQC010135996">
    <property type="protein sequence ID" value="CAG8842870.1"/>
    <property type="molecule type" value="Genomic_DNA"/>
</dbReference>
<dbReference type="Proteomes" id="UP000789920">
    <property type="component" value="Unassembled WGS sequence"/>
</dbReference>
<name>A0ACA9SMN5_9GLOM</name>
<evidence type="ECO:0000313" key="1">
    <source>
        <dbReference type="EMBL" id="CAG8842870.1"/>
    </source>
</evidence>
<reference evidence="1" key="1">
    <citation type="submission" date="2021-06" db="EMBL/GenBank/DDBJ databases">
        <authorList>
            <person name="Kallberg Y."/>
            <person name="Tangrot J."/>
            <person name="Rosling A."/>
        </authorList>
    </citation>
    <scope>NUCLEOTIDE SEQUENCE</scope>
    <source>
        <strain evidence="1">MA461A</strain>
    </source>
</reference>